<comment type="caution">
    <text evidence="1">The sequence shown here is derived from an EMBL/GenBank/DDBJ whole genome shotgun (WGS) entry which is preliminary data.</text>
</comment>
<dbReference type="Proteomes" id="UP000294682">
    <property type="component" value="Unassembled WGS sequence"/>
</dbReference>
<reference evidence="1 2" key="1">
    <citation type="submission" date="2019-03" db="EMBL/GenBank/DDBJ databases">
        <title>Genomic Encyclopedia of Type Strains, Phase IV (KMG-IV): sequencing the most valuable type-strain genomes for metagenomic binning, comparative biology and taxonomic classification.</title>
        <authorList>
            <person name="Goeker M."/>
        </authorList>
    </citation>
    <scope>NUCLEOTIDE SEQUENCE [LARGE SCALE GENOMIC DNA]</scope>
    <source>
        <strain evidence="1 2">DSM 100433</strain>
    </source>
</reference>
<keyword evidence="2" id="KW-1185">Reference proteome</keyword>
<accession>A0A9X8Y843</accession>
<sequence>MENKSSKQVTKTGFVLCGADKKYIRSKNQYPKMESKYLQVICESGACENCQRHSGIPVLTLEGAIGENLPPFHPNCKCRVEPWEIDSWQAENFIWAKVDDESLNCEQRSQLLIDFYHITDFSIQSIRRVLFILRNPDIYGNTNESVLDQIKTFFFILGKAPQSLGKEMELPKENVNFEMYRWEDYNGIKRDNPKIMQDMAYTDQDGFRRIHVSGLEEAAYMAALGSFYLKDEMGKVNPNGVVFQVYLSNGYSFYLVAGDMKADNDTNTDTHQYTYNVDYNIIESNTDIIEFIIDRAQMDSKMYENNFKEIPSYFHGGIIRMEKLPMTVLNK</sequence>
<dbReference type="RefSeq" id="WP_132084718.1">
    <property type="nucleotide sequence ID" value="NZ_SLUK01000007.1"/>
</dbReference>
<organism evidence="1 2">
    <name type="scientific">Harryflintia acetispora</name>
    <dbReference type="NCBI Taxonomy" id="1849041"/>
    <lineage>
        <taxon>Bacteria</taxon>
        <taxon>Bacillati</taxon>
        <taxon>Bacillota</taxon>
        <taxon>Clostridia</taxon>
        <taxon>Eubacteriales</taxon>
        <taxon>Oscillospiraceae</taxon>
        <taxon>Harryflintia</taxon>
    </lineage>
</organism>
<dbReference type="AlphaFoldDB" id="A0A9X8Y843"/>
<protein>
    <submittedName>
        <fullName evidence="1">Uncharacterized protein</fullName>
    </submittedName>
</protein>
<dbReference type="EMBL" id="SLUK01000007">
    <property type="protein sequence ID" value="TCL42995.1"/>
    <property type="molecule type" value="Genomic_DNA"/>
</dbReference>
<name>A0A9X8Y843_9FIRM</name>
<gene>
    <name evidence="1" type="ORF">EDD78_10797</name>
</gene>
<proteinExistence type="predicted"/>
<evidence type="ECO:0000313" key="1">
    <source>
        <dbReference type="EMBL" id="TCL42995.1"/>
    </source>
</evidence>
<evidence type="ECO:0000313" key="2">
    <source>
        <dbReference type="Proteomes" id="UP000294682"/>
    </source>
</evidence>